<organism evidence="10 11">
    <name type="scientific">Neonectria punicea</name>
    <dbReference type="NCBI Taxonomy" id="979145"/>
    <lineage>
        <taxon>Eukaryota</taxon>
        <taxon>Fungi</taxon>
        <taxon>Dikarya</taxon>
        <taxon>Ascomycota</taxon>
        <taxon>Pezizomycotina</taxon>
        <taxon>Sordariomycetes</taxon>
        <taxon>Hypocreomycetidae</taxon>
        <taxon>Hypocreales</taxon>
        <taxon>Nectriaceae</taxon>
        <taxon>Neonectria</taxon>
    </lineage>
</organism>
<dbReference type="InterPro" id="IPR002935">
    <property type="entry name" value="SAM_O-MeTrfase"/>
</dbReference>
<dbReference type="PROSITE" id="PS50975">
    <property type="entry name" value="ATP_GRASP"/>
    <property type="match status" value="1"/>
</dbReference>
<dbReference type="PROSITE" id="PS51682">
    <property type="entry name" value="SAM_OMT_I"/>
    <property type="match status" value="1"/>
</dbReference>
<keyword evidence="3" id="KW-0808">Transferase</keyword>
<evidence type="ECO:0000256" key="2">
    <source>
        <dbReference type="ARBA" id="ARBA00022603"/>
    </source>
</evidence>
<evidence type="ECO:0000256" key="6">
    <source>
        <dbReference type="ARBA" id="ARBA00023453"/>
    </source>
</evidence>
<dbReference type="EC" id="2.1.1.6" evidence="1"/>
<feature type="domain" description="ATP-grasp" evidence="9">
    <location>
        <begin position="455"/>
        <end position="658"/>
    </location>
</feature>
<dbReference type="Gene3D" id="3.30.470.20">
    <property type="entry name" value="ATP-grasp fold, B domain"/>
    <property type="match status" value="1"/>
</dbReference>
<dbReference type="InterPro" id="IPR011761">
    <property type="entry name" value="ATP-grasp"/>
</dbReference>
<dbReference type="Gene3D" id="3.40.50.20">
    <property type="match status" value="1"/>
</dbReference>
<comment type="caution">
    <text evidence="10">The sequence shown here is derived from an EMBL/GenBank/DDBJ whole genome shotgun (WGS) entry which is preliminary data.</text>
</comment>
<keyword evidence="11" id="KW-1185">Reference proteome</keyword>
<evidence type="ECO:0000256" key="5">
    <source>
        <dbReference type="ARBA" id="ARBA00022939"/>
    </source>
</evidence>
<dbReference type="SUPFAM" id="SSF56059">
    <property type="entry name" value="Glutathione synthetase ATP-binding domain-like"/>
    <property type="match status" value="1"/>
</dbReference>
<gene>
    <name evidence="10" type="ORF">QQX98_006199</name>
</gene>
<keyword evidence="8" id="KW-0472">Membrane</keyword>
<comment type="similarity">
    <text evidence="6">Belongs to the class I-like SAM-binding methyltransferase superfamily. Cation-dependent O-methyltransferase family.</text>
</comment>
<evidence type="ECO:0000259" key="9">
    <source>
        <dbReference type="PROSITE" id="PS50975"/>
    </source>
</evidence>
<accession>A0ABR1H1V0</accession>
<feature type="transmembrane region" description="Helical" evidence="8">
    <location>
        <begin position="287"/>
        <end position="311"/>
    </location>
</feature>
<evidence type="ECO:0000313" key="10">
    <source>
        <dbReference type="EMBL" id="KAK7415061.1"/>
    </source>
</evidence>
<proteinExistence type="inferred from homology"/>
<dbReference type="PANTHER" id="PTHR43836:SF2">
    <property type="entry name" value="CATECHOL O-METHYLTRANSFERASE 1-RELATED"/>
    <property type="match status" value="1"/>
</dbReference>
<keyword evidence="8" id="KW-0812">Transmembrane</keyword>
<protein>
    <recommendedName>
        <fullName evidence="1">catechol O-methyltransferase</fullName>
        <ecNumber evidence="1">2.1.1.6</ecNumber>
    </recommendedName>
</protein>
<name>A0ABR1H1V0_9HYPO</name>
<dbReference type="EMBL" id="JAZAVJ010000090">
    <property type="protein sequence ID" value="KAK7415061.1"/>
    <property type="molecule type" value="Genomic_DNA"/>
</dbReference>
<evidence type="ECO:0000256" key="7">
    <source>
        <dbReference type="PROSITE-ProRule" id="PRU00409"/>
    </source>
</evidence>
<keyword evidence="7" id="KW-0067">ATP-binding</keyword>
<keyword evidence="7" id="KW-0547">Nucleotide-binding</keyword>
<keyword evidence="4" id="KW-0949">S-adenosyl-L-methionine</keyword>
<evidence type="ECO:0000256" key="3">
    <source>
        <dbReference type="ARBA" id="ARBA00022679"/>
    </source>
</evidence>
<keyword evidence="8" id="KW-1133">Transmembrane helix</keyword>
<dbReference type="InterPro" id="IPR029063">
    <property type="entry name" value="SAM-dependent_MTases_sf"/>
</dbReference>
<dbReference type="PANTHER" id="PTHR43836">
    <property type="entry name" value="CATECHOL O-METHYLTRANSFERASE 1-RELATED"/>
    <property type="match status" value="1"/>
</dbReference>
<dbReference type="SUPFAM" id="SSF53335">
    <property type="entry name" value="S-adenosyl-L-methionine-dependent methyltransferases"/>
    <property type="match status" value="1"/>
</dbReference>
<dbReference type="Proteomes" id="UP001498476">
    <property type="component" value="Unassembled WGS sequence"/>
</dbReference>
<keyword evidence="2" id="KW-0489">Methyltransferase</keyword>
<evidence type="ECO:0000256" key="4">
    <source>
        <dbReference type="ARBA" id="ARBA00022691"/>
    </source>
</evidence>
<dbReference type="Pfam" id="PF01596">
    <property type="entry name" value="Methyltransf_3"/>
    <property type="match status" value="1"/>
</dbReference>
<evidence type="ECO:0000256" key="8">
    <source>
        <dbReference type="SAM" id="Phobius"/>
    </source>
</evidence>
<dbReference type="Gene3D" id="3.40.50.150">
    <property type="entry name" value="Vaccinia Virus protein VP39"/>
    <property type="match status" value="1"/>
</dbReference>
<sequence>MADFNQTKAYAAQEDVYFDDGREIELLHFVYNHPKLEEIRGSPKGVLDAIDEFGRDRKYLMNIGESKGKIVTDLIAEVKPRVIVELGGYVAYSAILFGEALRRGGGQKYISLERNPEFAAIMTSLIELAGLEDVVKVVVGESENSLRRLHAQNILTKVDLLFLDHYKPAYLPDLKLCEELRLIRPGSVLAADNVIKPGNPPYLEYVRSSVDEKVARMKQPSAEKDGSDGVDGDIKGNPNLIYESQLIRSFEPTGIPALDFSTFIVIASFDATLKMANSAFWHFSKNLFLIALSLVLLPFSTCLVLGVRLWHALQPEHGDFPDASTDAPRKTVLVTGINMAKGLTIARMFKRRHHRVIGADWHWLSLGSVSSAIDKYYVVPPPDDALHPKQNEAYANRMLEIVKKEGVDLWISVSDVHAAVTDATVKHRMETETKAKAIQFSVHWTCLLHNKDTFMYHSREIGLRIPDADTVRNRDEVIQFLENRGGLERKRDGRQYLIKYSGVDDFGRSKMPLLPLESKEATLQKIQQIPFEETPETPFITQEFIDGEEYCTHALVIRGQLRAFVACPSGPVLLHYEALPADSPISQAMQDFTQKQAAAGGEDFTGHLSFDFMVKCPSPPREDDVEIYPIECNPRVHTAAVLFDQTPELVEEYLSVLSPSEASSGSGPLPPKSPAQYYWMGQDMVEEVLDPLYRYLFAGTISLGDLRETSTVFLRRLCYWKDGTFDSSDPLPWWWLYHVYWPLRFVNFLVQGRWNKLNISTGKIF</sequence>
<keyword evidence="5" id="KW-0128">Catecholamine metabolism</keyword>
<evidence type="ECO:0000256" key="1">
    <source>
        <dbReference type="ARBA" id="ARBA00012880"/>
    </source>
</evidence>
<evidence type="ECO:0000313" key="11">
    <source>
        <dbReference type="Proteomes" id="UP001498476"/>
    </source>
</evidence>
<reference evidence="10 11" key="1">
    <citation type="journal article" date="2025" name="Microbiol. Resour. Announc.">
        <title>Draft genome sequences for Neonectria magnoliae and Neonectria punicea, canker pathogens of Liriodendron tulipifera and Acer saccharum in West Virginia.</title>
        <authorList>
            <person name="Petronek H.M."/>
            <person name="Kasson M.T."/>
            <person name="Metheny A.M."/>
            <person name="Stauder C.M."/>
            <person name="Lovett B."/>
            <person name="Lynch S.C."/>
            <person name="Garnas J.R."/>
            <person name="Kasson L.R."/>
            <person name="Stajich J.E."/>
        </authorList>
    </citation>
    <scope>NUCLEOTIDE SEQUENCE [LARGE SCALE GENOMIC DNA]</scope>
    <source>
        <strain evidence="10 11">NRRL 64653</strain>
    </source>
</reference>